<evidence type="ECO:0000259" key="2">
    <source>
        <dbReference type="PROSITE" id="PS50213"/>
    </source>
</evidence>
<dbReference type="PANTHER" id="PTHR10900">
    <property type="entry name" value="PERIOSTIN-RELATED"/>
    <property type="match status" value="1"/>
</dbReference>
<gene>
    <name evidence="3" type="ORF">B7463_g5183</name>
</gene>
<dbReference type="Proteomes" id="UP000258309">
    <property type="component" value="Unassembled WGS sequence"/>
</dbReference>
<dbReference type="InterPro" id="IPR050904">
    <property type="entry name" value="Adhesion/Biosynth-related"/>
</dbReference>
<feature type="domain" description="FAS1" evidence="2">
    <location>
        <begin position="125"/>
        <end position="253"/>
    </location>
</feature>
<feature type="non-terminal residue" evidence="3">
    <location>
        <position position="1"/>
    </location>
</feature>
<proteinExistence type="predicted"/>
<sequence length="352" mass="37084">MALGSSLRALIVPNNDAFDKLPYSSLKTAFANNDVDVITNVLEYHLLPGVHTTSSLTPGVPQFIPTLMTNSNYTNVTGGQVVENVKQAGNVVVYVSGSGSRSTLTQADQLFNGGVVQVIDTILLPPTNLTSTADAFNLTSFEGALYTTNHLDSVSDQKDITVFVPNNDAFQALGPGITELTVDQLTSVVNYHILPSTVVYSANLTNGSTFTTEQGTKLRITHINNNVYVNSAQLLQSDILIENGVLHIIDNVLNWQDTTALPNATIPTQSPVFPSASPVGNIPFTAAFPCSSNCPTPPPRSTATPSPTVRSTVSNQALRTSTSKAIAMSQQTAVGAAHVGGLMVALGVGLMI</sequence>
<evidence type="ECO:0000313" key="3">
    <source>
        <dbReference type="EMBL" id="RFU31187.1"/>
    </source>
</evidence>
<accession>A0A3E2HCW1</accession>
<dbReference type="STRING" id="5539.A0A3E2HCW1"/>
<dbReference type="SMART" id="SM00554">
    <property type="entry name" value="FAS1"/>
    <property type="match status" value="2"/>
</dbReference>
<feature type="region of interest" description="Disordered" evidence="1">
    <location>
        <begin position="294"/>
        <end position="315"/>
    </location>
</feature>
<dbReference type="SUPFAM" id="SSF82153">
    <property type="entry name" value="FAS1 domain"/>
    <property type="match status" value="2"/>
</dbReference>
<organism evidence="3 4">
    <name type="scientific">Scytalidium lignicola</name>
    <name type="common">Hyphomycete</name>
    <dbReference type="NCBI Taxonomy" id="5539"/>
    <lineage>
        <taxon>Eukaryota</taxon>
        <taxon>Fungi</taxon>
        <taxon>Dikarya</taxon>
        <taxon>Ascomycota</taxon>
        <taxon>Pezizomycotina</taxon>
        <taxon>Leotiomycetes</taxon>
        <taxon>Leotiomycetes incertae sedis</taxon>
        <taxon>Scytalidium</taxon>
    </lineage>
</organism>
<dbReference type="OMA" id="GYHIVPG"/>
<dbReference type="EMBL" id="NCSJ02000082">
    <property type="protein sequence ID" value="RFU31187.1"/>
    <property type="molecule type" value="Genomic_DNA"/>
</dbReference>
<reference evidence="3 4" key="1">
    <citation type="submission" date="2018-05" db="EMBL/GenBank/DDBJ databases">
        <title>Draft genome sequence of Scytalidium lignicola DSM 105466, a ubiquitous saprotrophic fungus.</title>
        <authorList>
            <person name="Buettner E."/>
            <person name="Gebauer A.M."/>
            <person name="Hofrichter M."/>
            <person name="Liers C."/>
            <person name="Kellner H."/>
        </authorList>
    </citation>
    <scope>NUCLEOTIDE SEQUENCE [LARGE SCALE GENOMIC DNA]</scope>
    <source>
        <strain evidence="3 4">DSM 105466</strain>
    </source>
</reference>
<feature type="compositionally biased region" description="Low complexity" evidence="1">
    <location>
        <begin position="301"/>
        <end position="314"/>
    </location>
</feature>
<keyword evidence="4" id="KW-1185">Reference proteome</keyword>
<feature type="domain" description="FAS1" evidence="2">
    <location>
        <begin position="1"/>
        <end position="123"/>
    </location>
</feature>
<name>A0A3E2HCW1_SCYLI</name>
<protein>
    <recommendedName>
        <fullName evidence="2">FAS1 domain-containing protein</fullName>
    </recommendedName>
</protein>
<dbReference type="GO" id="GO:0000329">
    <property type="term" value="C:fungal-type vacuole membrane"/>
    <property type="evidence" value="ECO:0007669"/>
    <property type="project" value="TreeGrafter"/>
</dbReference>
<dbReference type="OrthoDB" id="286301at2759"/>
<dbReference type="PROSITE" id="PS50213">
    <property type="entry name" value="FAS1"/>
    <property type="match status" value="2"/>
</dbReference>
<dbReference type="PANTHER" id="PTHR10900:SF77">
    <property type="entry name" value="FI19380P1"/>
    <property type="match status" value="1"/>
</dbReference>
<comment type="caution">
    <text evidence="3">The sequence shown here is derived from an EMBL/GenBank/DDBJ whole genome shotgun (WGS) entry which is preliminary data.</text>
</comment>
<dbReference type="InterPro" id="IPR000782">
    <property type="entry name" value="FAS1_domain"/>
</dbReference>
<evidence type="ECO:0000256" key="1">
    <source>
        <dbReference type="SAM" id="MobiDB-lite"/>
    </source>
</evidence>
<feature type="non-terminal residue" evidence="3">
    <location>
        <position position="352"/>
    </location>
</feature>
<dbReference type="GO" id="GO:0016236">
    <property type="term" value="P:macroautophagy"/>
    <property type="evidence" value="ECO:0007669"/>
    <property type="project" value="TreeGrafter"/>
</dbReference>
<dbReference type="Pfam" id="PF02469">
    <property type="entry name" value="Fasciclin"/>
    <property type="match status" value="2"/>
</dbReference>
<evidence type="ECO:0000313" key="4">
    <source>
        <dbReference type="Proteomes" id="UP000258309"/>
    </source>
</evidence>
<dbReference type="Gene3D" id="2.30.180.10">
    <property type="entry name" value="FAS1 domain"/>
    <property type="match status" value="2"/>
</dbReference>
<dbReference type="AlphaFoldDB" id="A0A3E2HCW1"/>
<dbReference type="InterPro" id="IPR036378">
    <property type="entry name" value="FAS1_dom_sf"/>
</dbReference>